<gene>
    <name evidence="5" type="ORF">AC579_5779</name>
</gene>
<organism evidence="5 6">
    <name type="scientific">Pseudocercospora musae</name>
    <dbReference type="NCBI Taxonomy" id="113226"/>
    <lineage>
        <taxon>Eukaryota</taxon>
        <taxon>Fungi</taxon>
        <taxon>Dikarya</taxon>
        <taxon>Ascomycota</taxon>
        <taxon>Pezizomycotina</taxon>
        <taxon>Dothideomycetes</taxon>
        <taxon>Dothideomycetidae</taxon>
        <taxon>Mycosphaerellales</taxon>
        <taxon>Mycosphaerellaceae</taxon>
        <taxon>Pseudocercospora</taxon>
    </lineage>
</organism>
<evidence type="ECO:0000256" key="3">
    <source>
        <dbReference type="ARBA" id="ARBA00022525"/>
    </source>
</evidence>
<comment type="subcellular location">
    <subcellularLocation>
        <location evidence="1">Secreted</location>
    </subcellularLocation>
</comment>
<dbReference type="SUPFAM" id="SSF50685">
    <property type="entry name" value="Barwin-like endoglucanases"/>
    <property type="match status" value="1"/>
</dbReference>
<feature type="transmembrane region" description="Helical" evidence="4">
    <location>
        <begin position="133"/>
        <end position="153"/>
    </location>
</feature>
<proteinExistence type="inferred from homology"/>
<comment type="caution">
    <text evidence="5">The sequence shown here is derived from an EMBL/GenBank/DDBJ whole genome shotgun (WGS) entry which is preliminary data.</text>
</comment>
<keyword evidence="4" id="KW-0812">Transmembrane</keyword>
<evidence type="ECO:0000313" key="6">
    <source>
        <dbReference type="Proteomes" id="UP000073492"/>
    </source>
</evidence>
<dbReference type="Proteomes" id="UP000073492">
    <property type="component" value="Unassembled WGS sequence"/>
</dbReference>
<evidence type="ECO:0000313" key="5">
    <source>
        <dbReference type="EMBL" id="KXT17247.1"/>
    </source>
</evidence>
<dbReference type="CDD" id="cd22778">
    <property type="entry name" value="DPBB_CEPL-like"/>
    <property type="match status" value="1"/>
</dbReference>
<comment type="similarity">
    <text evidence="2">Belongs to the cerato-platanin family.</text>
</comment>
<evidence type="ECO:0000256" key="1">
    <source>
        <dbReference type="ARBA" id="ARBA00004613"/>
    </source>
</evidence>
<dbReference type="OrthoDB" id="4898945at2759"/>
<evidence type="ECO:0000256" key="4">
    <source>
        <dbReference type="SAM" id="Phobius"/>
    </source>
</evidence>
<evidence type="ECO:0000256" key="2">
    <source>
        <dbReference type="ARBA" id="ARBA00010421"/>
    </source>
</evidence>
<evidence type="ECO:0008006" key="7">
    <source>
        <dbReference type="Google" id="ProtNLM"/>
    </source>
</evidence>
<dbReference type="InterPro" id="IPR010829">
    <property type="entry name" value="Cerato-platanin"/>
</dbReference>
<accession>A0A139IR32</accession>
<dbReference type="InterPro" id="IPR036908">
    <property type="entry name" value="RlpA-like_sf"/>
</dbReference>
<keyword evidence="4" id="KW-0472">Membrane</keyword>
<keyword evidence="3" id="KW-0964">Secreted</keyword>
<dbReference type="AlphaFoldDB" id="A0A139IR32"/>
<dbReference type="Gene3D" id="2.40.40.10">
    <property type="entry name" value="RlpA-like domain"/>
    <property type="match status" value="1"/>
</dbReference>
<dbReference type="GO" id="GO:0005576">
    <property type="term" value="C:extracellular region"/>
    <property type="evidence" value="ECO:0007669"/>
    <property type="project" value="UniProtKB-SubCell"/>
</dbReference>
<name>A0A139IR32_9PEZI</name>
<sequence>MRTDMKETVQDLVTLYSCQRALLGQKHAKELEFPWLGNEAVHIHFRQAQSAIAVLACHYEVRVRICWEVAPQSRQGWNVLATTAQARYYLASYYKSSLYSTSSSIRISTPEVITEHAFINSQPYTTSNHKTDLLIIMHFITALGALFTLAAAASAETVSWDAHYDDANRAMTSVSCSDGVNGLITKHGWQTQGAIPGFPNIGGAVDIAGWNSASCGQCFKVTYSGTSIHIIGIDRAGAGINISLAAMNTLTKGNAQQLGRVDATIERVGSDQCGLTASKRTIEFNA</sequence>
<keyword evidence="4" id="KW-1133">Transmembrane helix</keyword>
<reference evidence="5 6" key="1">
    <citation type="submission" date="2015-07" db="EMBL/GenBank/DDBJ databases">
        <title>Comparative genomics of the Sigatoka disease complex on banana suggests a link between parallel evolutionary changes in Pseudocercospora fijiensis and Pseudocercospora eumusae and increased virulence on the banana host.</title>
        <authorList>
            <person name="Chang T.-C."/>
            <person name="Salvucci A."/>
            <person name="Crous P.W."/>
            <person name="Stergiopoulos I."/>
        </authorList>
    </citation>
    <scope>NUCLEOTIDE SEQUENCE [LARGE SCALE GENOMIC DNA]</scope>
    <source>
        <strain evidence="5 6">CBS 116634</strain>
    </source>
</reference>
<protein>
    <recommendedName>
        <fullName evidence="7">Barwin domain-containing protein</fullName>
    </recommendedName>
</protein>
<dbReference type="EMBL" id="LFZO01000023">
    <property type="protein sequence ID" value="KXT17247.1"/>
    <property type="molecule type" value="Genomic_DNA"/>
</dbReference>
<dbReference type="Pfam" id="PF07249">
    <property type="entry name" value="Cerato-platanin"/>
    <property type="match status" value="1"/>
</dbReference>
<keyword evidence="6" id="KW-1185">Reference proteome</keyword>